<dbReference type="SUPFAM" id="SSF81321">
    <property type="entry name" value="Family A G protein-coupled receptor-like"/>
    <property type="match status" value="1"/>
</dbReference>
<evidence type="ECO:0000259" key="11">
    <source>
        <dbReference type="PROSITE" id="PS50262"/>
    </source>
</evidence>
<evidence type="ECO:0000256" key="6">
    <source>
        <dbReference type="ARBA" id="ARBA00023136"/>
    </source>
</evidence>
<dbReference type="InterPro" id="IPR017452">
    <property type="entry name" value="GPCR_Rhodpsn_7TM"/>
</dbReference>
<dbReference type="Proteomes" id="UP000694568">
    <property type="component" value="Unplaced"/>
</dbReference>
<keyword evidence="10" id="KW-0732">Signal</keyword>
<dbReference type="Pfam" id="PF00001">
    <property type="entry name" value="7tm_1"/>
    <property type="match status" value="2"/>
</dbReference>
<feature type="domain" description="G-protein coupled receptors family 1 profile" evidence="11">
    <location>
        <begin position="94"/>
        <end position="338"/>
    </location>
</feature>
<feature type="transmembrane region" description="Helical" evidence="9">
    <location>
        <begin position="274"/>
        <end position="295"/>
    </location>
</feature>
<evidence type="ECO:0000313" key="12">
    <source>
        <dbReference type="Ensembl" id="ENSSLUP00000003097.1"/>
    </source>
</evidence>
<dbReference type="GO" id="GO:0016493">
    <property type="term" value="F:C-C chemokine receptor activity"/>
    <property type="evidence" value="ECO:0007669"/>
    <property type="project" value="TreeGrafter"/>
</dbReference>
<dbReference type="PRINTS" id="PR00237">
    <property type="entry name" value="GPCRRHODOPSN"/>
</dbReference>
<dbReference type="GO" id="GO:0019722">
    <property type="term" value="P:calcium-mediated signaling"/>
    <property type="evidence" value="ECO:0007669"/>
    <property type="project" value="TreeGrafter"/>
</dbReference>
<keyword evidence="13" id="KW-1185">Reference proteome</keyword>
<dbReference type="AlphaFoldDB" id="A0A8C9X3W0"/>
<evidence type="ECO:0000256" key="3">
    <source>
        <dbReference type="ARBA" id="ARBA00022692"/>
    </source>
</evidence>
<dbReference type="Gene3D" id="1.20.1070.10">
    <property type="entry name" value="Rhodopsin 7-helix transmembrane proteins"/>
    <property type="match status" value="1"/>
</dbReference>
<organism evidence="12 13">
    <name type="scientific">Sander lucioperca</name>
    <name type="common">Pike-perch</name>
    <name type="synonym">Perca lucioperca</name>
    <dbReference type="NCBI Taxonomy" id="283035"/>
    <lineage>
        <taxon>Eukaryota</taxon>
        <taxon>Metazoa</taxon>
        <taxon>Chordata</taxon>
        <taxon>Craniata</taxon>
        <taxon>Vertebrata</taxon>
        <taxon>Euteleostomi</taxon>
        <taxon>Actinopterygii</taxon>
        <taxon>Neopterygii</taxon>
        <taxon>Teleostei</taxon>
        <taxon>Neoteleostei</taxon>
        <taxon>Acanthomorphata</taxon>
        <taxon>Eupercaria</taxon>
        <taxon>Perciformes</taxon>
        <taxon>Percoidei</taxon>
        <taxon>Percidae</taxon>
        <taxon>Luciopercinae</taxon>
        <taxon>Sander</taxon>
    </lineage>
</organism>
<evidence type="ECO:0000256" key="7">
    <source>
        <dbReference type="ARBA" id="ARBA00023170"/>
    </source>
</evidence>
<evidence type="ECO:0000256" key="8">
    <source>
        <dbReference type="ARBA" id="ARBA00023224"/>
    </source>
</evidence>
<evidence type="ECO:0000256" key="10">
    <source>
        <dbReference type="SAM" id="SignalP"/>
    </source>
</evidence>
<dbReference type="PANTHER" id="PTHR10489:SF627">
    <property type="entry name" value="C-C CHEMOKINE RECEPTOR TYPE 8"/>
    <property type="match status" value="1"/>
</dbReference>
<proteinExistence type="predicted"/>
<feature type="signal peptide" evidence="10">
    <location>
        <begin position="1"/>
        <end position="18"/>
    </location>
</feature>
<dbReference type="GeneTree" id="ENSGT01020000230359"/>
<reference evidence="12" key="1">
    <citation type="submission" date="2025-08" db="UniProtKB">
        <authorList>
            <consortium name="Ensembl"/>
        </authorList>
    </citation>
    <scope>IDENTIFICATION</scope>
</reference>
<evidence type="ECO:0000256" key="4">
    <source>
        <dbReference type="ARBA" id="ARBA00022989"/>
    </source>
</evidence>
<keyword evidence="7" id="KW-0675">Receptor</keyword>
<evidence type="ECO:0000256" key="1">
    <source>
        <dbReference type="ARBA" id="ARBA00004651"/>
    </source>
</evidence>
<dbReference type="GO" id="GO:0009897">
    <property type="term" value="C:external side of plasma membrane"/>
    <property type="evidence" value="ECO:0007669"/>
    <property type="project" value="TreeGrafter"/>
</dbReference>
<feature type="transmembrane region" description="Helical" evidence="9">
    <location>
        <begin position="174"/>
        <end position="197"/>
    </location>
</feature>
<protein>
    <submittedName>
        <fullName evidence="12">C-C motif chemokine receptor 8</fullName>
    </submittedName>
</protein>
<reference evidence="12" key="2">
    <citation type="submission" date="2025-09" db="UniProtKB">
        <authorList>
            <consortium name="Ensembl"/>
        </authorList>
    </citation>
    <scope>IDENTIFICATION</scope>
</reference>
<evidence type="ECO:0000256" key="5">
    <source>
        <dbReference type="ARBA" id="ARBA00023040"/>
    </source>
</evidence>
<dbReference type="GO" id="GO:0060326">
    <property type="term" value="P:cell chemotaxis"/>
    <property type="evidence" value="ECO:0007669"/>
    <property type="project" value="TreeGrafter"/>
</dbReference>
<keyword evidence="3 9" id="KW-0812">Transmembrane</keyword>
<feature type="transmembrane region" description="Helical" evidence="9">
    <location>
        <begin position="83"/>
        <end position="103"/>
    </location>
</feature>
<evidence type="ECO:0000313" key="13">
    <source>
        <dbReference type="Proteomes" id="UP000694568"/>
    </source>
</evidence>
<comment type="subcellular location">
    <subcellularLocation>
        <location evidence="1">Cell membrane</location>
        <topology evidence="1">Multi-pass membrane protein</topology>
    </subcellularLocation>
</comment>
<dbReference type="PANTHER" id="PTHR10489">
    <property type="entry name" value="CELL ADHESION MOLECULE"/>
    <property type="match status" value="1"/>
</dbReference>
<evidence type="ECO:0000256" key="9">
    <source>
        <dbReference type="SAM" id="Phobius"/>
    </source>
</evidence>
<keyword evidence="4 9" id="KW-1133">Transmembrane helix</keyword>
<dbReference type="GO" id="GO:0006955">
    <property type="term" value="P:immune response"/>
    <property type="evidence" value="ECO:0007669"/>
    <property type="project" value="TreeGrafter"/>
</dbReference>
<evidence type="ECO:0000256" key="2">
    <source>
        <dbReference type="ARBA" id="ARBA00022475"/>
    </source>
</evidence>
<feature type="transmembrane region" description="Helical" evidence="9">
    <location>
        <begin position="243"/>
        <end position="262"/>
    </location>
</feature>
<feature type="transmembrane region" description="Helical" evidence="9">
    <location>
        <begin position="115"/>
        <end position="134"/>
    </location>
</feature>
<dbReference type="PROSITE" id="PS50262">
    <property type="entry name" value="G_PROTEIN_RECEP_F1_2"/>
    <property type="match status" value="1"/>
</dbReference>
<keyword evidence="8" id="KW-0807">Transducer</keyword>
<sequence>KNFLFIFILFFSRKLAMATTVPAVIALSGINKNPEDLPRSTTATFTNSITVSLPEYYSYYDYPEGDFGRCVYERYGANFIPTLYASFFLLGLLGNSLVIWVIACGVRLRSMTDVCLLNLAVADLLLVCTLPFLAHQARDQWLFGDAMCKAGPCIDRYLAIVHAVYAMRVRTRSFGMIAAAVTWVAGFLASLPDMIFLKEQPVVNTNRTQFFCYPVYPTATSNDDTTSSNSHIWSIFSLFKMNFLGLFVPVVIMGFCYSQIVWRLLYSPSSKKQAIRLVLIVVVVFFCCWIPYNIASFFKALELLHIYTECESSKAIRLALQVTEAIAYSHSCLNPILYVFVGEKFRRHLLRLINRAPCRLCQMVKVCIPQDIINGSVYSQTTSMDERSTAV</sequence>
<dbReference type="PRINTS" id="PR00657">
    <property type="entry name" value="CCCHEMOKINER"/>
</dbReference>
<dbReference type="InterPro" id="IPR000276">
    <property type="entry name" value="GPCR_Rhodpsn"/>
</dbReference>
<dbReference type="InterPro" id="IPR000355">
    <property type="entry name" value="Chemokine_rcpt"/>
</dbReference>
<feature type="chain" id="PRO_5034085943" evidence="10">
    <location>
        <begin position="19"/>
        <end position="391"/>
    </location>
</feature>
<dbReference type="CDD" id="cd14984">
    <property type="entry name" value="7tmA_Chemokine_R"/>
    <property type="match status" value="1"/>
</dbReference>
<dbReference type="GO" id="GO:0019957">
    <property type="term" value="F:C-C chemokine binding"/>
    <property type="evidence" value="ECO:0007669"/>
    <property type="project" value="TreeGrafter"/>
</dbReference>
<keyword evidence="5" id="KW-0297">G-protein coupled receptor</keyword>
<dbReference type="InterPro" id="IPR050119">
    <property type="entry name" value="CCR1-9-like"/>
</dbReference>
<dbReference type="Ensembl" id="ENSSLUT00000003197.1">
    <property type="protein sequence ID" value="ENSSLUP00000003097.1"/>
    <property type="gene ID" value="ENSSLUG00000001353.1"/>
</dbReference>
<dbReference type="GO" id="GO:0007204">
    <property type="term" value="P:positive regulation of cytosolic calcium ion concentration"/>
    <property type="evidence" value="ECO:0007669"/>
    <property type="project" value="TreeGrafter"/>
</dbReference>
<name>A0A8C9X3W0_SANLU</name>
<accession>A0A8C9X3W0</accession>
<keyword evidence="6 9" id="KW-0472">Membrane</keyword>
<keyword evidence="2" id="KW-1003">Cell membrane</keyword>